<dbReference type="InterPro" id="IPR018247">
    <property type="entry name" value="EF_Hand_1_Ca_BS"/>
</dbReference>
<dbReference type="PROSITE" id="PS50222">
    <property type="entry name" value="EF_HAND_2"/>
    <property type="match status" value="3"/>
</dbReference>
<dbReference type="InterPro" id="IPR011992">
    <property type="entry name" value="EF-hand-dom_pair"/>
</dbReference>
<proteinExistence type="predicted"/>
<organism evidence="3 4">
    <name type="scientific">Kalanchoe fedtschenkoi</name>
    <name type="common">Lavender scallops</name>
    <name type="synonym">South American air plant</name>
    <dbReference type="NCBI Taxonomy" id="63787"/>
    <lineage>
        <taxon>Eukaryota</taxon>
        <taxon>Viridiplantae</taxon>
        <taxon>Streptophyta</taxon>
        <taxon>Embryophyta</taxon>
        <taxon>Tracheophyta</taxon>
        <taxon>Spermatophyta</taxon>
        <taxon>Magnoliopsida</taxon>
        <taxon>eudicotyledons</taxon>
        <taxon>Gunneridae</taxon>
        <taxon>Pentapetalae</taxon>
        <taxon>Saxifragales</taxon>
        <taxon>Crassulaceae</taxon>
        <taxon>Kalanchoe</taxon>
    </lineage>
</organism>
<dbReference type="InterPro" id="IPR002048">
    <property type="entry name" value="EF_hand_dom"/>
</dbReference>
<evidence type="ECO:0000256" key="1">
    <source>
        <dbReference type="ARBA" id="ARBA00022837"/>
    </source>
</evidence>
<dbReference type="PANTHER" id="PTHR23064">
    <property type="entry name" value="TROPONIN"/>
    <property type="match status" value="1"/>
</dbReference>
<evidence type="ECO:0000313" key="3">
    <source>
        <dbReference type="EnsemblPlants" id="Kaladp0076s0360.1.v1.1"/>
    </source>
</evidence>
<accession>A0A7N0UR43</accession>
<feature type="domain" description="EF-hand" evidence="2">
    <location>
        <begin position="145"/>
        <end position="180"/>
    </location>
</feature>
<dbReference type="CDD" id="cd00051">
    <property type="entry name" value="EFh"/>
    <property type="match status" value="2"/>
</dbReference>
<feature type="domain" description="EF-hand" evidence="2">
    <location>
        <begin position="54"/>
        <end position="89"/>
    </location>
</feature>
<dbReference type="Proteomes" id="UP000594263">
    <property type="component" value="Unplaced"/>
</dbReference>
<dbReference type="Pfam" id="PF13499">
    <property type="entry name" value="EF-hand_7"/>
    <property type="match status" value="2"/>
</dbReference>
<dbReference type="InterPro" id="IPR052591">
    <property type="entry name" value="CML21-like"/>
</dbReference>
<protein>
    <recommendedName>
        <fullName evidence="2">EF-hand domain-containing protein</fullName>
    </recommendedName>
</protein>
<dbReference type="SUPFAM" id="SSF47473">
    <property type="entry name" value="EF-hand"/>
    <property type="match status" value="1"/>
</dbReference>
<dbReference type="PROSITE" id="PS00018">
    <property type="entry name" value="EF_HAND_1"/>
    <property type="match status" value="2"/>
</dbReference>
<dbReference type="SMART" id="SM00054">
    <property type="entry name" value="EFh"/>
    <property type="match status" value="4"/>
</dbReference>
<reference evidence="3" key="1">
    <citation type="submission" date="2021-01" db="UniProtKB">
        <authorList>
            <consortium name="EnsemblPlants"/>
        </authorList>
    </citation>
    <scope>IDENTIFICATION</scope>
</reference>
<name>A0A7N0UR43_KALFE</name>
<dbReference type="OMA" id="ERTAGHD"/>
<dbReference type="Gene3D" id="1.10.238.10">
    <property type="entry name" value="EF-hand"/>
    <property type="match status" value="1"/>
</dbReference>
<evidence type="ECO:0000259" key="2">
    <source>
        <dbReference type="PROSITE" id="PS50222"/>
    </source>
</evidence>
<dbReference type="Gramene" id="Kaladp0076s0360.1.v1.1">
    <property type="protein sequence ID" value="Kaladp0076s0360.1.v1.1"/>
    <property type="gene ID" value="Kaladp0076s0360.v1.1"/>
</dbReference>
<evidence type="ECO:0000313" key="4">
    <source>
        <dbReference type="Proteomes" id="UP000594263"/>
    </source>
</evidence>
<feature type="domain" description="EF-hand" evidence="2">
    <location>
        <begin position="183"/>
        <end position="218"/>
    </location>
</feature>
<sequence length="231" mass="26892">MGGTVGKGDILKRTWKHESKLEAKMVEAMQRRAVTGSPLRSLNTIILKFPKIDESLRKCRSTFEQFDEDSNGVIDQEELKRCFHKLEISFTDEEVNDLFEACEINKDMGMKFKEFVVLLCLVYLLKDDLSGIQSNSRLEMPHLEATFQNVVDAFVFLDKNHDGYVSKSEMVEAINETTSGEHSSRRIAMRRFEEMDWDKNGMVNFKEFLFAFTRWVGIDDIEDEEEDEDME</sequence>
<dbReference type="EnsemblPlants" id="Kaladp0076s0360.1.v1.1">
    <property type="protein sequence ID" value="Kaladp0076s0360.1.v1.1"/>
    <property type="gene ID" value="Kaladp0076s0360.v1.1"/>
</dbReference>
<dbReference type="AlphaFoldDB" id="A0A7N0UR43"/>
<keyword evidence="4" id="KW-1185">Reference proteome</keyword>
<dbReference type="GO" id="GO:0005509">
    <property type="term" value="F:calcium ion binding"/>
    <property type="evidence" value="ECO:0007669"/>
    <property type="project" value="InterPro"/>
</dbReference>
<keyword evidence="1" id="KW-0106">Calcium</keyword>